<dbReference type="AlphaFoldDB" id="A0A3R7M6X6"/>
<keyword evidence="7" id="KW-1185">Reference proteome</keyword>
<dbReference type="InterPro" id="IPR008377">
    <property type="entry name" value="Sialidase_trypan"/>
</dbReference>
<gene>
    <name evidence="6" type="ORF">Tco025E_08845</name>
</gene>
<organism evidence="6 7">
    <name type="scientific">Trypanosoma conorhini</name>
    <dbReference type="NCBI Taxonomy" id="83891"/>
    <lineage>
        <taxon>Eukaryota</taxon>
        <taxon>Discoba</taxon>
        <taxon>Euglenozoa</taxon>
        <taxon>Kinetoplastea</taxon>
        <taxon>Metakinetoplastina</taxon>
        <taxon>Trypanosomatida</taxon>
        <taxon>Trypanosomatidae</taxon>
        <taxon>Trypanosoma</taxon>
    </lineage>
</organism>
<feature type="signal peptide" evidence="3">
    <location>
        <begin position="1"/>
        <end position="24"/>
    </location>
</feature>
<dbReference type="Proteomes" id="UP000284403">
    <property type="component" value="Unassembled WGS sequence"/>
</dbReference>
<evidence type="ECO:0000256" key="2">
    <source>
        <dbReference type="SAM" id="MobiDB-lite"/>
    </source>
</evidence>
<reference evidence="6 7" key="1">
    <citation type="journal article" date="2018" name="BMC Genomics">
        <title>Genomic comparison of Trypanosoma conorhini and Trypanosoma rangeli to Trypanosoma cruzi strains of high and low virulence.</title>
        <authorList>
            <person name="Bradwell K.R."/>
            <person name="Koparde V.N."/>
            <person name="Matveyev A.V."/>
            <person name="Serrano M.G."/>
            <person name="Alves J.M."/>
            <person name="Parikh H."/>
            <person name="Huang B."/>
            <person name="Lee V."/>
            <person name="Espinosa-Alvarez O."/>
            <person name="Ortiz P.A."/>
            <person name="Costa-Martins A.G."/>
            <person name="Teixeira M.M."/>
            <person name="Buck G.A."/>
        </authorList>
    </citation>
    <scope>NUCLEOTIDE SEQUENCE [LARGE SCALE GENOMIC DNA]</scope>
    <source>
        <strain evidence="6 7">025E</strain>
    </source>
</reference>
<dbReference type="PANTHER" id="PTHR10628:SF30">
    <property type="entry name" value="EXO-ALPHA-SIALIDASE"/>
    <property type="match status" value="1"/>
</dbReference>
<feature type="region of interest" description="Disordered" evidence="2">
    <location>
        <begin position="661"/>
        <end position="762"/>
    </location>
</feature>
<keyword evidence="6" id="KW-0326">Glycosidase</keyword>
<evidence type="ECO:0000313" key="7">
    <source>
        <dbReference type="Proteomes" id="UP000284403"/>
    </source>
</evidence>
<accession>A0A3R7M6X6</accession>
<dbReference type="Gene3D" id="2.120.10.10">
    <property type="match status" value="1"/>
</dbReference>
<dbReference type="GO" id="GO:0016020">
    <property type="term" value="C:membrane"/>
    <property type="evidence" value="ECO:0007669"/>
    <property type="project" value="TreeGrafter"/>
</dbReference>
<dbReference type="InterPro" id="IPR055239">
    <property type="entry name" value="TS_C"/>
</dbReference>
<dbReference type="OrthoDB" id="10511325at2759"/>
<dbReference type="PANTHER" id="PTHR10628">
    <property type="entry name" value="SIALIDASE"/>
    <property type="match status" value="1"/>
</dbReference>
<dbReference type="InterPro" id="IPR011040">
    <property type="entry name" value="Sialidase"/>
</dbReference>
<sequence>MSLHWPSSAVLLLFLLVCWGGSGAEAIAAETQEASKEVELFKQGEMESRGCGDGELSALGSVFQFNGHSLVAVDGTIVALAEAQHNASFSSEVAIMASSGSRAGSCWETQIVFRKEPAPRFSVTLAGSRAVVKDKKIFLLATSFFEPQSRLKVPPPNDGWEAALVVGDVAAAVAGGRTARAVSWSSPVPLTSLFAEEMGRHAWTIFRGGGSGVVLGSGAIVFPFLATTAADGAVCTVFYSTDDGNTWRFPSSGGAVEGCYAARLLAWEGRLLMITTDGFLRRGLYESGDVGETWTAVAGARPNALGDFVSRGSFTSRGEFVTVNIEGSRAVLLTAPAHSRVAGVPRGRLHLWASDMRRIHDVGLIATGATSLNPFSSLVYADDELFLFYEKEEGSGRGLALKPLSGPLGRLKFVLNTWRAVDTRVSAASCASTQVACGVPVPTAGLVGYLAGTFTGTAWVDEYLGVNATVKGGAEAAGTEGGVTFKGRGSWAEWPVGNEGQNQPYYFANNAFTLAATVTIHAAPEKGESPLPLLGVSMKDGDGAAAFGLSYTSDKMWRVLCGDSAGGPDTGTWEPNKSYNVAIVRQGGGQGFVYIDGVRVGGWQPEQRCETQTGVISHFYIGGDGSGAAEPASEGGRVTVTNVLLYNRPLGADEIGALHKKTVPSSTPEEPTPLQPVASAPSEDVPSKDANATSPAPQRGLQAASSPTPGNALATGHGPSQREAQSADRGGAAADAAAAKSATSVPATHSSSNSSGGGGGLLRQRNAEDGAVRGRRVVPLLLLLGLWAFAAL</sequence>
<evidence type="ECO:0000313" key="6">
    <source>
        <dbReference type="EMBL" id="RNF00574.1"/>
    </source>
</evidence>
<keyword evidence="6" id="KW-0378">Hydrolase</keyword>
<name>A0A3R7M6X6_9TRYP</name>
<dbReference type="GeneID" id="40322456"/>
<dbReference type="GO" id="GO:0004308">
    <property type="term" value="F:exo-alpha-sialidase activity"/>
    <property type="evidence" value="ECO:0007669"/>
    <property type="project" value="UniProtKB-EC"/>
</dbReference>
<feature type="compositionally biased region" description="Low complexity" evidence="2">
    <location>
        <begin position="727"/>
        <end position="742"/>
    </location>
</feature>
<comment type="caution">
    <text evidence="6">The sequence shown here is derived from an EMBL/GenBank/DDBJ whole genome shotgun (WGS) entry which is preliminary data.</text>
</comment>
<dbReference type="Pfam" id="PF13859">
    <property type="entry name" value="BNR_3"/>
    <property type="match status" value="1"/>
</dbReference>
<evidence type="ECO:0000259" key="5">
    <source>
        <dbReference type="Pfam" id="PF22925"/>
    </source>
</evidence>
<dbReference type="SUPFAM" id="SSF50939">
    <property type="entry name" value="Sialidases"/>
    <property type="match status" value="1"/>
</dbReference>
<feature type="domain" description="Trans-sialidase C-terminal" evidence="5">
    <location>
        <begin position="442"/>
        <end position="651"/>
    </location>
</feature>
<dbReference type="GO" id="GO:0009313">
    <property type="term" value="P:oligosaccharide catabolic process"/>
    <property type="evidence" value="ECO:0007669"/>
    <property type="project" value="TreeGrafter"/>
</dbReference>
<dbReference type="GO" id="GO:0005737">
    <property type="term" value="C:cytoplasm"/>
    <property type="evidence" value="ECO:0007669"/>
    <property type="project" value="TreeGrafter"/>
</dbReference>
<keyword evidence="3" id="KW-0732">Signal</keyword>
<feature type="chain" id="PRO_5018773200" evidence="3">
    <location>
        <begin position="25"/>
        <end position="792"/>
    </location>
</feature>
<dbReference type="EMBL" id="MKKU01000875">
    <property type="protein sequence ID" value="RNF00574.1"/>
    <property type="molecule type" value="Genomic_DNA"/>
</dbReference>
<keyword evidence="1" id="KW-0677">Repeat</keyword>
<dbReference type="EC" id="3.2.1.18" evidence="6"/>
<feature type="domain" description="Sialidase" evidence="4">
    <location>
        <begin position="69"/>
        <end position="390"/>
    </location>
</feature>
<evidence type="ECO:0000256" key="3">
    <source>
        <dbReference type="SAM" id="SignalP"/>
    </source>
</evidence>
<evidence type="ECO:0000256" key="1">
    <source>
        <dbReference type="ARBA" id="ARBA00022737"/>
    </source>
</evidence>
<dbReference type="PRINTS" id="PR01803">
    <property type="entry name" value="TCSIALIDASE"/>
</dbReference>
<dbReference type="InterPro" id="IPR026856">
    <property type="entry name" value="Sialidase_fam"/>
</dbReference>
<dbReference type="InterPro" id="IPR036278">
    <property type="entry name" value="Sialidase_sf"/>
</dbReference>
<dbReference type="Gene3D" id="2.60.120.200">
    <property type="match status" value="1"/>
</dbReference>
<proteinExistence type="predicted"/>
<dbReference type="SUPFAM" id="SSF49899">
    <property type="entry name" value="Concanavalin A-like lectins/glucanases"/>
    <property type="match status" value="1"/>
</dbReference>
<dbReference type="CDD" id="cd15482">
    <property type="entry name" value="Sialidase_non-viral"/>
    <property type="match status" value="1"/>
</dbReference>
<dbReference type="Pfam" id="PF11052">
    <property type="entry name" value="Tr-sialidase_C"/>
    <property type="match status" value="1"/>
</dbReference>
<dbReference type="InterPro" id="IPR013320">
    <property type="entry name" value="ConA-like_dom_sf"/>
</dbReference>
<dbReference type="RefSeq" id="XP_029224274.1">
    <property type="nucleotide sequence ID" value="XM_029375681.1"/>
</dbReference>
<dbReference type="Pfam" id="PF22925">
    <property type="entry name" value="TS_C"/>
    <property type="match status" value="1"/>
</dbReference>
<dbReference type="InterPro" id="IPR021287">
    <property type="entry name" value="Trans-sialidase_CS"/>
</dbReference>
<protein>
    <submittedName>
        <fullName evidence="6">Trans-sialidase</fullName>
        <ecNumber evidence="6">3.2.1.18</ecNumber>
    </submittedName>
</protein>
<dbReference type="GO" id="GO:0006689">
    <property type="term" value="P:ganglioside catabolic process"/>
    <property type="evidence" value="ECO:0007669"/>
    <property type="project" value="TreeGrafter"/>
</dbReference>
<evidence type="ECO:0000259" key="4">
    <source>
        <dbReference type="Pfam" id="PF13859"/>
    </source>
</evidence>